<dbReference type="KEGG" id="mgot:MgSA37_02555"/>
<dbReference type="AlphaFoldDB" id="A0A0X8X256"/>
<protein>
    <submittedName>
        <fullName evidence="2">Glucose / Sorbosone dehydrogenase</fullName>
    </submittedName>
</protein>
<dbReference type="PANTHER" id="PTHR19328">
    <property type="entry name" value="HEDGEHOG-INTERACTING PROTEIN"/>
    <property type="match status" value="1"/>
</dbReference>
<dbReference type="InterPro" id="IPR054539">
    <property type="entry name" value="Beta-prop_PDH"/>
</dbReference>
<name>A0A0X8X256_9SPHI</name>
<dbReference type="Pfam" id="PF22807">
    <property type="entry name" value="TrAA12"/>
    <property type="match status" value="1"/>
</dbReference>
<accession>A0A0X8X256</accession>
<dbReference type="RefSeq" id="WP_096352302.1">
    <property type="nucleotide sequence ID" value="NZ_AP017313.1"/>
</dbReference>
<proteinExistence type="predicted"/>
<feature type="domain" description="Pyrroloquinoline quinone-dependent pyranose dehydrogenase beta-propeller" evidence="1">
    <location>
        <begin position="42"/>
        <end position="417"/>
    </location>
</feature>
<evidence type="ECO:0000313" key="2">
    <source>
        <dbReference type="EMBL" id="BAU54379.1"/>
    </source>
</evidence>
<dbReference type="Proteomes" id="UP000218263">
    <property type="component" value="Chromosome"/>
</dbReference>
<dbReference type="EMBL" id="AP017313">
    <property type="protein sequence ID" value="BAU54379.1"/>
    <property type="molecule type" value="Genomic_DNA"/>
</dbReference>
<evidence type="ECO:0000259" key="1">
    <source>
        <dbReference type="Pfam" id="PF22807"/>
    </source>
</evidence>
<dbReference type="OrthoDB" id="9811395at2"/>
<dbReference type="PANTHER" id="PTHR19328:SF53">
    <property type="entry name" value="MEMBRANE PROTEIN"/>
    <property type="match status" value="1"/>
</dbReference>
<keyword evidence="3" id="KW-1185">Reference proteome</keyword>
<reference evidence="2 3" key="1">
    <citation type="submission" date="2015-12" db="EMBL/GenBank/DDBJ databases">
        <title>Genome sequence of Mucilaginibacter gotjawali.</title>
        <authorList>
            <person name="Lee J.S."/>
            <person name="Lee K.C."/>
            <person name="Kim K.K."/>
            <person name="Lee B.W."/>
        </authorList>
    </citation>
    <scope>NUCLEOTIDE SEQUENCE [LARGE SCALE GENOMIC DNA]</scope>
    <source>
        <strain evidence="2 3">SA3-7</strain>
    </source>
</reference>
<sequence>MKIKKLILPLLPVFAVIGLIVFNACKDAPNAGSNTTASTGLTVPAGFNAVAIAENTGSPRHMVVTPENDLYVHLANNRKGKSILVYHIDGDKATLKSTFGDFGGTGIAIKDGYLYASNNTDVFRFKLNDKNEVVPQAQPERIVTGLIGRRMHEPKAICLDNDGNIYVNIGAYSNICSDYDPKATGCPILDSAAGIWQFKVNQPDQHYGDGVHYAWGLRNVVGISWNQQDNQLFVMQHGRDALHDLYPNLYTEKQSAELPSECMFAIKKGDNAGWPYVYYDWMQNKNMLGPEYGGDGKKPADPKYINPVAAYPGHYAPDGLLFYTGSQFPEKYKNGAFIAFHGSWNRAPLPQAGYCVVFQPFKDGKPDGKWEVFADGFAGANKSPGGAAHRPCGLAQGPDGSLYVSDDQHGTIYKITYKK</sequence>
<dbReference type="Gene3D" id="2.120.10.30">
    <property type="entry name" value="TolB, C-terminal domain"/>
    <property type="match status" value="1"/>
</dbReference>
<dbReference type="InterPro" id="IPR011041">
    <property type="entry name" value="Quinoprot_gluc/sorb_DH_b-prop"/>
</dbReference>
<evidence type="ECO:0000313" key="3">
    <source>
        <dbReference type="Proteomes" id="UP000218263"/>
    </source>
</evidence>
<organism evidence="2 3">
    <name type="scientific">Mucilaginibacter gotjawali</name>
    <dbReference type="NCBI Taxonomy" id="1550579"/>
    <lineage>
        <taxon>Bacteria</taxon>
        <taxon>Pseudomonadati</taxon>
        <taxon>Bacteroidota</taxon>
        <taxon>Sphingobacteriia</taxon>
        <taxon>Sphingobacteriales</taxon>
        <taxon>Sphingobacteriaceae</taxon>
        <taxon>Mucilaginibacter</taxon>
    </lineage>
</organism>
<dbReference type="InterPro" id="IPR011042">
    <property type="entry name" value="6-blade_b-propeller_TolB-like"/>
</dbReference>
<gene>
    <name evidence="2" type="ORF">MgSA37_02555</name>
</gene>
<dbReference type="SUPFAM" id="SSF50952">
    <property type="entry name" value="Soluble quinoprotein glucose dehydrogenase"/>
    <property type="match status" value="1"/>
</dbReference>